<organism evidence="2">
    <name type="scientific">uncultured Thermomicrobiales bacterium</name>
    <dbReference type="NCBI Taxonomy" id="1645740"/>
    <lineage>
        <taxon>Bacteria</taxon>
        <taxon>Pseudomonadati</taxon>
        <taxon>Thermomicrobiota</taxon>
        <taxon>Thermomicrobia</taxon>
        <taxon>Thermomicrobiales</taxon>
        <taxon>environmental samples</taxon>
    </lineage>
</organism>
<evidence type="ECO:0000256" key="1">
    <source>
        <dbReference type="SAM" id="MobiDB-lite"/>
    </source>
</evidence>
<feature type="compositionally biased region" description="Basic and acidic residues" evidence="1">
    <location>
        <begin position="1"/>
        <end position="20"/>
    </location>
</feature>
<dbReference type="EMBL" id="CADCWM010000186">
    <property type="protein sequence ID" value="CAA9547930.1"/>
    <property type="molecule type" value="Genomic_DNA"/>
</dbReference>
<reference evidence="2" key="1">
    <citation type="submission" date="2020-02" db="EMBL/GenBank/DDBJ databases">
        <authorList>
            <person name="Meier V. D."/>
        </authorList>
    </citation>
    <scope>NUCLEOTIDE SEQUENCE</scope>
    <source>
        <strain evidence="2">AVDCRST_MAG88</strain>
    </source>
</reference>
<dbReference type="AlphaFoldDB" id="A0A6J4UEC1"/>
<accession>A0A6J4UEC1</accession>
<name>A0A6J4UEC1_9BACT</name>
<sequence>RHVRWPDHPRRRHRADDRAGRLRGRGCGPHDEEPAWGGGERLHRRGDGSPVAARARPL</sequence>
<feature type="region of interest" description="Disordered" evidence="1">
    <location>
        <begin position="1"/>
        <end position="58"/>
    </location>
</feature>
<protein>
    <submittedName>
        <fullName evidence="2">Uncharacterized protein</fullName>
    </submittedName>
</protein>
<feature type="non-terminal residue" evidence="2">
    <location>
        <position position="1"/>
    </location>
</feature>
<feature type="non-terminal residue" evidence="2">
    <location>
        <position position="58"/>
    </location>
</feature>
<proteinExistence type="predicted"/>
<gene>
    <name evidence="2" type="ORF">AVDCRST_MAG88-550</name>
</gene>
<evidence type="ECO:0000313" key="2">
    <source>
        <dbReference type="EMBL" id="CAA9547930.1"/>
    </source>
</evidence>